<dbReference type="GO" id="GO:0017075">
    <property type="term" value="F:syntaxin-1 binding"/>
    <property type="evidence" value="ECO:0007669"/>
    <property type="project" value="TreeGrafter"/>
</dbReference>
<evidence type="ECO:0000259" key="9">
    <source>
        <dbReference type="PROSITE" id="PS51258"/>
    </source>
</evidence>
<feature type="compositionally biased region" description="Acidic residues" evidence="6">
    <location>
        <begin position="176"/>
        <end position="186"/>
    </location>
</feature>
<dbReference type="PROSITE" id="PS50004">
    <property type="entry name" value="C2"/>
    <property type="match status" value="2"/>
</dbReference>
<dbReference type="Gene3D" id="2.60.40.150">
    <property type="entry name" value="C2 domain"/>
    <property type="match status" value="2"/>
</dbReference>
<dbReference type="SUPFAM" id="SSF48371">
    <property type="entry name" value="ARM repeat"/>
    <property type="match status" value="1"/>
</dbReference>
<dbReference type="Gene3D" id="1.10.357.50">
    <property type="match status" value="1"/>
</dbReference>
<dbReference type="InterPro" id="IPR014772">
    <property type="entry name" value="Munc13_dom-2"/>
</dbReference>
<dbReference type="GO" id="GO:0043195">
    <property type="term" value="C:terminal bouton"/>
    <property type="evidence" value="ECO:0007669"/>
    <property type="project" value="TreeGrafter"/>
</dbReference>
<feature type="region of interest" description="Disordered" evidence="6">
    <location>
        <begin position="630"/>
        <end position="684"/>
    </location>
</feature>
<feature type="domain" description="MHD2" evidence="10">
    <location>
        <begin position="1975"/>
        <end position="2137"/>
    </location>
</feature>
<feature type="compositionally biased region" description="Basic and acidic residues" evidence="6">
    <location>
        <begin position="747"/>
        <end position="759"/>
    </location>
</feature>
<dbReference type="GO" id="GO:0035249">
    <property type="term" value="P:synaptic transmission, glutamatergic"/>
    <property type="evidence" value="ECO:0007669"/>
    <property type="project" value="TreeGrafter"/>
</dbReference>
<feature type="compositionally biased region" description="Low complexity" evidence="6">
    <location>
        <begin position="879"/>
        <end position="890"/>
    </location>
</feature>
<dbReference type="GO" id="GO:0016082">
    <property type="term" value="P:synaptic vesicle priming"/>
    <property type="evidence" value="ECO:0007669"/>
    <property type="project" value="TreeGrafter"/>
</dbReference>
<keyword evidence="5" id="KW-0106">Calcium</keyword>
<dbReference type="FunFam" id="2.60.40.150:FF:000014">
    <property type="entry name" value="protein unc-13 homolog B"/>
    <property type="match status" value="1"/>
</dbReference>
<feature type="region of interest" description="Disordered" evidence="6">
    <location>
        <begin position="786"/>
        <end position="898"/>
    </location>
</feature>
<dbReference type="PRINTS" id="PR00360">
    <property type="entry name" value="C2DOMAIN"/>
</dbReference>
<evidence type="ECO:0000256" key="2">
    <source>
        <dbReference type="ARBA" id="ARBA00022737"/>
    </source>
</evidence>
<dbReference type="PROSITE" id="PS00479">
    <property type="entry name" value="ZF_DAG_PE_1"/>
    <property type="match status" value="1"/>
</dbReference>
<dbReference type="Gene3D" id="1.20.58.1100">
    <property type="match status" value="1"/>
</dbReference>
<dbReference type="SUPFAM" id="SSF49562">
    <property type="entry name" value="C2 domain (Calcium/lipid-binding domain, CaLB)"/>
    <property type="match status" value="2"/>
</dbReference>
<sequence length="2395" mass="270200">MEPSELQNRNDGGRTANSTAVAATNQQAVEAALIEFIETMTPRVNVLEDEVTYAWRALDLLSDQYVKMWERIEKLETIVQNQQSVIGQMVRYCSSEPVTRPSTAMQQTSYMVPQPQPQPPPLGIVHHSIGSSCVLWADSDRSTGCGSSSDSSSKKPPSDLNQGSDGDYRAYGDRLMDDDDLDDDPDDPKMDSIESAKEIFENIEQMERNMRQLYAEAQLDSWNDETERAEEAARNLYPLDKPLTSSVGDLPQRHVYPYTSPSLRSLPTIPQCDEPGGGNGEFRSSSLFMNTAVMPQPIAYCLNDQYLPESPPRSPPPPAPEDPVFPRTMSLSLRQFHHDPAKQLHIGSSLHQFHGSSKDLQDATTVHMQHQHHYHTSCSPKDLDAMHMQQQHRPGCGSSSSSTMVAATNKSDSSLSSMNGGLLSNNYEKSPCSPGKRVYDQSYQISMTSGSSGMTVVTCVTTAFDTSSDYPYYDRSSSSSVYSMAGQGYNSNHNKYQATNAQPQQSSIISNVPDLLDVMSYKEPYPGITDSLSYYPNTAAAVVNDASSYYDRSDDDRPTSTSNQPSSGPRYRYVTTPNYQIRCEDNSGNAAIRRDEKTSKKTKRNIIKSAMSSVSSSMSSWFPDVHLPQRHRSHSLPGGLEREPDAVSVQSETATITKPRALSGQRPGGSRKKKKSIVSTVSGLLHKTARPNRFQSSYSISDPEFAENEWSSRVNVTGDSRAAEAPAEPCPPQPPSSDSANTADRYYQQDEQPRERVDEIQLPAEMFNGPTKEFAVSRKLSKYREHCKRSNGGSAESEQSSTAASMIETRGNKSLQEEKLQQPVIRSNNEESTSVTQPTVTNNIQRNFKMSSRQASLEVPWVGKGGSADTEDDSRSNHSWRSTSRISSRRQSTEESIDSDDEWYCYELKQLEELEKKTHFERVFGPTVLPTPPTARNESSVLGSKADFKEKMSKAIEDIRRQSVDESYNEDAFEPEQSLDTVIEEELPQEVDDDDEDDGQIRFKKMKVPETPGLKKDAPGEGVLLDMDSPRPETGNEHNRVTVIEDDESPGTPSLPRFKFDKNDLVESSGSSKWKIVKALKEKKPEEINQDIGPPPTPIIENGRGSGENINRANGHPGDNPFYSNIDSMPDIRPRRKSIPLVSELTMAATKRNAGLASGVPRPTLNDEELKMHVYKKALQALIYPISSTTPHNFVSWTATSPTYCYECEGLLWGIARQGVRCTECGVKCHEKCKELLNADCLQRAAEKSSKHGAEDKAISIIQAMKDRMLQRERDHPEIFELIRSVFGVEEKSHQGHIKAVKQSVLDGTCKWSAKIAITVKCAQGLIAKDKSGTSDPYVTVQVGKVKKRTRTMPQELNPVWNEKFYFECHNSSDRIKVRVWDEDNDLKSRLRQKLTRESDDFLGQTIIEVRTLSGEMDVWYNLEKRTDKSAVSGAIRLHINVEIKGEEKVAPYHIQYTCLHENLFHSLCENNAGIVHLPQSKGEDGWKLYFESPAQDIVDEFAMRYGIESIYQAMTHFHCLSTKYLCPGVPAVMSTLLANINAYYAHTTSSSAVSASDRFAASNFGKEKFVKLLDQLHNSLRIDLSMYRNNFPASSQEKLMDLKSTVDLLTSITFFRMKVQELSSPPRASTVVKDCVKACLRSTYQFLFANCYDLYGREYQTDPNEKRDEDTGPKLDDLSFWDKLVALVASVIEEDRNSYAPVLSQFPAELNIGQLSAATMWSLFAVDMKYALEEHENHRLCKTSAYMNLHFKVKWLFTNYVKDAPPYKDAIPEYPSWFEPFVMQWLNENDDVSLEYLHGAFNRDKKDVFQKSSEHALFSNSVVDVFTQLTQCFGVISKLECPDPEISNRYMKRLAKTIVKVLLAYVDIVQKEFDAKELDERIACILMNNIQQLRVQLTKMFESMGGKQLEEDATDILNDLQAQLLKALDELSVKFGKSLEPQIKKSVKELGELLQGIKGGIQNSQSSTYIREVDEILRPLMDLMDGSLLLFAQTCEKPVLKRILRELWKIVIRILERTVVLPPMMDKSMILKNLSENARSMAANARIEDMSRLIRNHMAGKQDVKNALTGVMDMEKNLNPKQCAVLKAALKTIKIYFHARGNGLKKKYLDKSSDLLSLSYALSLYTKSTDELIKTFVLSQLHQVPQKNDSLPRQPSLMSGTEVKDEMDEMDYDEEDETEEEEALDEAEEDVKSMGSRMEKQFEISRRPLQENYVYEEPYGEISINVYIETHPTNNEFKVTVTVVAANTLVWPTAGMFRPFVEVNLIGPRLADKKRKQSTKSKSSSWSPRYNEAFVFSISAIEDLECYELHFCVKDYCFAREDRLVGVAVLQLRHIPITVRMGEWLGLGRRIQMNETGWTILRILSQRYNDDVAKEFVKLKSETRQEDQSSVQGS</sequence>
<feature type="compositionally biased region" description="Low complexity" evidence="6">
    <location>
        <begin position="794"/>
        <end position="805"/>
    </location>
</feature>
<dbReference type="InterPro" id="IPR002219">
    <property type="entry name" value="PKC_DAG/PE"/>
</dbReference>
<dbReference type="PROSITE" id="PS51259">
    <property type="entry name" value="MHD2"/>
    <property type="match status" value="1"/>
</dbReference>
<dbReference type="PROSITE" id="PS51258">
    <property type="entry name" value="MHD1"/>
    <property type="match status" value="1"/>
</dbReference>
<dbReference type="Pfam" id="PF00168">
    <property type="entry name" value="C2"/>
    <property type="match status" value="2"/>
</dbReference>
<dbReference type="Pfam" id="PF00130">
    <property type="entry name" value="C1_1"/>
    <property type="match status" value="1"/>
</dbReference>
<dbReference type="GO" id="GO:0019992">
    <property type="term" value="F:diacylglycerol binding"/>
    <property type="evidence" value="ECO:0007669"/>
    <property type="project" value="InterPro"/>
</dbReference>
<dbReference type="InterPro" id="IPR016024">
    <property type="entry name" value="ARM-type_fold"/>
</dbReference>
<dbReference type="CDD" id="cd04027">
    <property type="entry name" value="C2B_Munc13"/>
    <property type="match status" value="1"/>
</dbReference>
<feature type="domain" description="C2" evidence="7">
    <location>
        <begin position="2219"/>
        <end position="2346"/>
    </location>
</feature>
<dbReference type="GO" id="GO:0008270">
    <property type="term" value="F:zinc ion binding"/>
    <property type="evidence" value="ECO:0007669"/>
    <property type="project" value="UniProtKB-KW"/>
</dbReference>
<dbReference type="GO" id="GO:0005516">
    <property type="term" value="F:calmodulin binding"/>
    <property type="evidence" value="ECO:0007669"/>
    <property type="project" value="TreeGrafter"/>
</dbReference>
<dbReference type="GO" id="GO:0061789">
    <property type="term" value="P:dense core granule priming"/>
    <property type="evidence" value="ECO:0007669"/>
    <property type="project" value="TreeGrafter"/>
</dbReference>
<dbReference type="SMART" id="SM00239">
    <property type="entry name" value="C2"/>
    <property type="match status" value="2"/>
</dbReference>
<dbReference type="GO" id="GO:0031594">
    <property type="term" value="C:neuromuscular junction"/>
    <property type="evidence" value="ECO:0007669"/>
    <property type="project" value="TreeGrafter"/>
</dbReference>
<dbReference type="GO" id="GO:0005543">
    <property type="term" value="F:phospholipid binding"/>
    <property type="evidence" value="ECO:0007669"/>
    <property type="project" value="InterPro"/>
</dbReference>
<feature type="compositionally biased region" description="Basic and acidic residues" evidence="6">
    <location>
        <begin position="166"/>
        <end position="175"/>
    </location>
</feature>
<feature type="region of interest" description="Disordered" evidence="6">
    <location>
        <begin position="140"/>
        <end position="191"/>
    </location>
</feature>
<dbReference type="GO" id="GO:0016081">
    <property type="term" value="P:synaptic vesicle docking"/>
    <property type="evidence" value="ECO:0007669"/>
    <property type="project" value="TreeGrafter"/>
</dbReference>
<feature type="domain" description="C2" evidence="7">
    <location>
        <begin position="1294"/>
        <end position="1421"/>
    </location>
</feature>
<feature type="region of interest" description="Disordered" evidence="6">
    <location>
        <begin position="2148"/>
        <end position="2198"/>
    </location>
</feature>
<dbReference type="GO" id="GO:0098831">
    <property type="term" value="C:presynaptic active zone cytoplasmic component"/>
    <property type="evidence" value="ECO:0007669"/>
    <property type="project" value="TreeGrafter"/>
</dbReference>
<feature type="compositionally biased region" description="Acidic residues" evidence="6">
    <location>
        <begin position="2166"/>
        <end position="2190"/>
    </location>
</feature>
<feature type="region of interest" description="Disordered" evidence="6">
    <location>
        <begin position="304"/>
        <end position="323"/>
    </location>
</feature>
<dbReference type="InterPro" id="IPR046349">
    <property type="entry name" value="C1-like_sf"/>
</dbReference>
<dbReference type="InterPro" id="IPR027080">
    <property type="entry name" value="Unc-13"/>
</dbReference>
<feature type="domain" description="Phorbol-ester/DAG-type" evidence="8">
    <location>
        <begin position="1191"/>
        <end position="1241"/>
    </location>
</feature>
<dbReference type="InterPro" id="IPR010439">
    <property type="entry name" value="MUN_dom"/>
</dbReference>
<dbReference type="GO" id="GO:0005509">
    <property type="term" value="F:calcium ion binding"/>
    <property type="evidence" value="ECO:0007669"/>
    <property type="project" value="InterPro"/>
</dbReference>
<dbReference type="InterPro" id="IPR014770">
    <property type="entry name" value="Munc13_1"/>
</dbReference>
<dbReference type="PANTHER" id="PTHR10480">
    <property type="entry name" value="PROTEIN UNC-13 HOMOLOG"/>
    <property type="match status" value="1"/>
</dbReference>
<evidence type="ECO:0000256" key="3">
    <source>
        <dbReference type="ARBA" id="ARBA00022771"/>
    </source>
</evidence>
<dbReference type="OrthoDB" id="10053234at2759"/>
<dbReference type="FunFam" id="2.60.40.150:FF:000002">
    <property type="entry name" value="Protein unc-13 homolog B"/>
    <property type="match status" value="1"/>
</dbReference>
<feature type="domain" description="MHD1" evidence="9">
    <location>
        <begin position="1727"/>
        <end position="1870"/>
    </location>
</feature>
<dbReference type="EMBL" id="CABPRJ010000012">
    <property type="protein sequence ID" value="VVC25390.1"/>
    <property type="molecule type" value="Genomic_DNA"/>
</dbReference>
<dbReference type="GO" id="GO:0099525">
    <property type="term" value="P:presynaptic dense core vesicle exocytosis"/>
    <property type="evidence" value="ECO:0007669"/>
    <property type="project" value="TreeGrafter"/>
</dbReference>
<keyword evidence="2" id="KW-0677">Repeat</keyword>
<keyword evidence="12" id="KW-1185">Reference proteome</keyword>
<feature type="compositionally biased region" description="Pro residues" evidence="6">
    <location>
        <begin position="309"/>
        <end position="323"/>
    </location>
</feature>
<evidence type="ECO:0000259" key="7">
    <source>
        <dbReference type="PROSITE" id="PS50004"/>
    </source>
</evidence>
<dbReference type="PROSITE" id="PS50081">
    <property type="entry name" value="ZF_DAG_PE_2"/>
    <property type="match status" value="1"/>
</dbReference>
<dbReference type="SMART" id="SM00109">
    <property type="entry name" value="C1"/>
    <property type="match status" value="1"/>
</dbReference>
<evidence type="ECO:0000256" key="4">
    <source>
        <dbReference type="ARBA" id="ARBA00022833"/>
    </source>
</evidence>
<dbReference type="FunFam" id="1.10.357.50:FF:000001">
    <property type="entry name" value="Protein unc-13 homolog B"/>
    <property type="match status" value="1"/>
</dbReference>
<evidence type="ECO:0000259" key="10">
    <source>
        <dbReference type="PROSITE" id="PS51259"/>
    </source>
</evidence>
<dbReference type="SUPFAM" id="SSF57889">
    <property type="entry name" value="Cysteine-rich domain"/>
    <property type="match status" value="1"/>
</dbReference>
<protein>
    <submittedName>
        <fullName evidence="11">C2 domain,Mammalian uncoordinated homology 13, domain 2,Munc13 homology 1,Armadillo-type fold,Mammalian</fullName>
    </submittedName>
</protein>
<dbReference type="GO" id="GO:0030672">
    <property type="term" value="C:synaptic vesicle membrane"/>
    <property type="evidence" value="ECO:0007669"/>
    <property type="project" value="TreeGrafter"/>
</dbReference>
<evidence type="ECO:0000256" key="1">
    <source>
        <dbReference type="ARBA" id="ARBA00022723"/>
    </source>
</evidence>
<dbReference type="Pfam" id="PF06292">
    <property type="entry name" value="MUN"/>
    <property type="match status" value="1"/>
</dbReference>
<evidence type="ECO:0000256" key="6">
    <source>
        <dbReference type="SAM" id="MobiDB-lite"/>
    </source>
</evidence>
<dbReference type="InterPro" id="IPR035892">
    <property type="entry name" value="C2_domain_sf"/>
</dbReference>
<feature type="compositionally biased region" description="Polar residues" evidence="6">
    <location>
        <begin position="2148"/>
        <end position="2160"/>
    </location>
</feature>
<accession>A0A5E4M3S7</accession>
<dbReference type="GO" id="GO:0042734">
    <property type="term" value="C:presynaptic membrane"/>
    <property type="evidence" value="ECO:0007669"/>
    <property type="project" value="TreeGrafter"/>
</dbReference>
<dbReference type="FunFam" id="3.30.60.20:FF:000001">
    <property type="entry name" value="Protein unc-13 homolog B"/>
    <property type="match status" value="1"/>
</dbReference>
<dbReference type="PANTHER" id="PTHR10480:SF12">
    <property type="entry name" value="UNC-13, ISOFORM E"/>
    <property type="match status" value="1"/>
</dbReference>
<dbReference type="SMART" id="SM01145">
    <property type="entry name" value="DUF1041"/>
    <property type="match status" value="1"/>
</dbReference>
<feature type="region of interest" description="Disordered" evidence="6">
    <location>
        <begin position="548"/>
        <end position="573"/>
    </location>
</feature>
<keyword evidence="3" id="KW-0863">Zinc-finger</keyword>
<feature type="region of interest" description="Disordered" evidence="6">
    <location>
        <begin position="718"/>
        <end position="761"/>
    </location>
</feature>
<gene>
    <name evidence="11" type="ORF">CINCED_3A022216</name>
</gene>
<keyword evidence="4" id="KW-0862">Zinc</keyword>
<feature type="compositionally biased region" description="Polar residues" evidence="6">
    <location>
        <begin position="824"/>
        <end position="855"/>
    </location>
</feature>
<dbReference type="InterPro" id="IPR000008">
    <property type="entry name" value="C2_dom"/>
</dbReference>
<evidence type="ECO:0000313" key="11">
    <source>
        <dbReference type="EMBL" id="VVC25390.1"/>
    </source>
</evidence>
<dbReference type="InterPro" id="IPR037302">
    <property type="entry name" value="Unc-13_C2B"/>
</dbReference>
<keyword evidence="1" id="KW-0479">Metal-binding</keyword>
<dbReference type="Gene3D" id="3.30.60.20">
    <property type="match status" value="1"/>
</dbReference>
<dbReference type="Proteomes" id="UP000325440">
    <property type="component" value="Unassembled WGS sequence"/>
</dbReference>
<evidence type="ECO:0000256" key="5">
    <source>
        <dbReference type="ARBA" id="ARBA00022837"/>
    </source>
</evidence>
<organism evidence="11 12">
    <name type="scientific">Cinara cedri</name>
    <dbReference type="NCBI Taxonomy" id="506608"/>
    <lineage>
        <taxon>Eukaryota</taxon>
        <taxon>Metazoa</taxon>
        <taxon>Ecdysozoa</taxon>
        <taxon>Arthropoda</taxon>
        <taxon>Hexapoda</taxon>
        <taxon>Insecta</taxon>
        <taxon>Pterygota</taxon>
        <taxon>Neoptera</taxon>
        <taxon>Paraneoptera</taxon>
        <taxon>Hemiptera</taxon>
        <taxon>Sternorrhyncha</taxon>
        <taxon>Aphidomorpha</taxon>
        <taxon>Aphidoidea</taxon>
        <taxon>Aphididae</taxon>
        <taxon>Lachninae</taxon>
        <taxon>Cinara</taxon>
    </lineage>
</organism>
<proteinExistence type="predicted"/>
<evidence type="ECO:0000313" key="12">
    <source>
        <dbReference type="Proteomes" id="UP000325440"/>
    </source>
</evidence>
<reference evidence="11 12" key="1">
    <citation type="submission" date="2019-08" db="EMBL/GenBank/DDBJ databases">
        <authorList>
            <person name="Alioto T."/>
            <person name="Alioto T."/>
            <person name="Gomez Garrido J."/>
        </authorList>
    </citation>
    <scope>NUCLEOTIDE SEQUENCE [LARGE SCALE GENOMIC DNA]</scope>
</reference>
<evidence type="ECO:0000259" key="8">
    <source>
        <dbReference type="PROSITE" id="PS50081"/>
    </source>
</evidence>
<name>A0A5E4M3S7_9HEMI</name>